<dbReference type="InterPro" id="IPR007197">
    <property type="entry name" value="rSAM"/>
</dbReference>
<dbReference type="InterPro" id="IPR013785">
    <property type="entry name" value="Aldolase_TIM"/>
</dbReference>
<sequence length="267" mass="30566">MEVLVSAGTFFFLKKGIKYSDTAYALQTGGCKAKCAFCTQSSVSRADKAYLSRVKWYPVKVEDVKEKLSSFKRFCLQTVVKDGFEEEALDILGQVNTRKSVTTTPVEERYLWEMKEVGVDYLGVGMDTTRGNWEKVGKPYSFERYLEFVKKAVEVFGKRKVYVHLVFGLGEEKGEFVELMKELYSLGAEVALFAFTPVKGTPMEDHPRPPLEEYREMQRIRFALSTGANPSEKAYFTSGCPSCDRPFYNEDPREKPYNIPLMEARRL</sequence>
<dbReference type="Pfam" id="PF04055">
    <property type="entry name" value="Radical_SAM"/>
    <property type="match status" value="1"/>
</dbReference>
<dbReference type="CDD" id="cd01335">
    <property type="entry name" value="Radical_SAM"/>
    <property type="match status" value="1"/>
</dbReference>
<dbReference type="SMART" id="SM00729">
    <property type="entry name" value="Elp3"/>
    <property type="match status" value="1"/>
</dbReference>
<evidence type="ECO:0000256" key="5">
    <source>
        <dbReference type="ARBA" id="ARBA00023014"/>
    </source>
</evidence>
<dbReference type="SFLD" id="SFLDG01098">
    <property type="entry name" value="Uncharacterised_Radical_SAM_Su"/>
    <property type="match status" value="1"/>
</dbReference>
<keyword evidence="4" id="KW-0408">Iron</keyword>
<feature type="domain" description="Radical SAM core" evidence="6">
    <location>
        <begin position="17"/>
        <end position="228"/>
    </location>
</feature>
<keyword evidence="3" id="KW-0479">Metal-binding</keyword>
<dbReference type="PROSITE" id="PS51918">
    <property type="entry name" value="RADICAL_SAM"/>
    <property type="match status" value="1"/>
</dbReference>
<name>A0AAE3FMF5_9CREN</name>
<proteinExistence type="predicted"/>
<reference evidence="7" key="1">
    <citation type="submission" date="2022-05" db="EMBL/GenBank/DDBJ databases">
        <title>Metagenome Sequencing of an Archaeal-Dominated Microbial Community from a Hot Spring at the Los Azufres Geothermal Field, Mexico.</title>
        <authorList>
            <person name="Marin-Paredes R."/>
            <person name="Martinez-Romero E."/>
            <person name="Servin-Garciduenas L.E."/>
        </authorList>
    </citation>
    <scope>NUCLEOTIDE SEQUENCE</scope>
    <source>
        <strain evidence="7">AZ1-454</strain>
    </source>
</reference>
<evidence type="ECO:0000313" key="7">
    <source>
        <dbReference type="EMBL" id="MCL7344927.1"/>
    </source>
</evidence>
<organism evidence="7">
    <name type="scientific">Candidatus Aramenus sulfurataquae</name>
    <dbReference type="NCBI Taxonomy" id="1326980"/>
    <lineage>
        <taxon>Archaea</taxon>
        <taxon>Thermoproteota</taxon>
        <taxon>Thermoprotei</taxon>
        <taxon>Sulfolobales</taxon>
        <taxon>Sulfolobaceae</taxon>
        <taxon>Candidatus Aramenus</taxon>
    </lineage>
</organism>
<dbReference type="GO" id="GO:0046872">
    <property type="term" value="F:metal ion binding"/>
    <property type="evidence" value="ECO:0007669"/>
    <property type="project" value="UniProtKB-KW"/>
</dbReference>
<evidence type="ECO:0000256" key="4">
    <source>
        <dbReference type="ARBA" id="ARBA00023004"/>
    </source>
</evidence>
<dbReference type="AlphaFoldDB" id="A0AAE3FMF5"/>
<dbReference type="GO" id="GO:0009102">
    <property type="term" value="P:biotin biosynthetic process"/>
    <property type="evidence" value="ECO:0007669"/>
    <property type="project" value="InterPro"/>
</dbReference>
<keyword evidence="2" id="KW-0949">S-adenosyl-L-methionine</keyword>
<dbReference type="PANTHER" id="PTHR22976">
    <property type="entry name" value="BIOTIN SYNTHASE"/>
    <property type="match status" value="1"/>
</dbReference>
<dbReference type="Gene3D" id="3.20.20.70">
    <property type="entry name" value="Aldolase class I"/>
    <property type="match status" value="1"/>
</dbReference>
<evidence type="ECO:0000256" key="2">
    <source>
        <dbReference type="ARBA" id="ARBA00022691"/>
    </source>
</evidence>
<keyword evidence="5" id="KW-0411">Iron-sulfur</keyword>
<evidence type="ECO:0000256" key="1">
    <source>
        <dbReference type="ARBA" id="ARBA00022485"/>
    </source>
</evidence>
<dbReference type="SFLD" id="SFLDS00029">
    <property type="entry name" value="Radical_SAM"/>
    <property type="match status" value="1"/>
</dbReference>
<dbReference type="GO" id="GO:0051539">
    <property type="term" value="F:4 iron, 4 sulfur cluster binding"/>
    <property type="evidence" value="ECO:0007669"/>
    <property type="project" value="UniProtKB-KW"/>
</dbReference>
<keyword evidence="1" id="KW-0004">4Fe-4S</keyword>
<dbReference type="InterPro" id="IPR002684">
    <property type="entry name" value="Biotin_synth/BioAB"/>
</dbReference>
<dbReference type="GO" id="GO:0004076">
    <property type="term" value="F:biotin synthase activity"/>
    <property type="evidence" value="ECO:0007669"/>
    <property type="project" value="InterPro"/>
</dbReference>
<dbReference type="PANTHER" id="PTHR22976:SF2">
    <property type="entry name" value="BIOTIN SYNTHASE, MITOCHONDRIAL"/>
    <property type="match status" value="1"/>
</dbReference>
<evidence type="ECO:0000256" key="3">
    <source>
        <dbReference type="ARBA" id="ARBA00022723"/>
    </source>
</evidence>
<dbReference type="InterPro" id="IPR006638">
    <property type="entry name" value="Elp3/MiaA/NifB-like_rSAM"/>
</dbReference>
<dbReference type="EMBL" id="JZWS02000076">
    <property type="protein sequence ID" value="MCL7344927.1"/>
    <property type="molecule type" value="Genomic_DNA"/>
</dbReference>
<accession>A0AAE3FMF5</accession>
<dbReference type="InterPro" id="IPR058240">
    <property type="entry name" value="rSAM_sf"/>
</dbReference>
<dbReference type="SUPFAM" id="SSF102114">
    <property type="entry name" value="Radical SAM enzymes"/>
    <property type="match status" value="1"/>
</dbReference>
<evidence type="ECO:0000259" key="6">
    <source>
        <dbReference type="PROSITE" id="PS51918"/>
    </source>
</evidence>
<comment type="caution">
    <text evidence="7">The sequence shown here is derived from an EMBL/GenBank/DDBJ whole genome shotgun (WGS) entry which is preliminary data.</text>
</comment>
<dbReference type="GO" id="GO:0051537">
    <property type="term" value="F:2 iron, 2 sulfur cluster binding"/>
    <property type="evidence" value="ECO:0007669"/>
    <property type="project" value="TreeGrafter"/>
</dbReference>
<gene>
    <name evidence="7" type="ORF">TQ35_010190</name>
</gene>
<protein>
    <submittedName>
        <fullName evidence="7">Radical SAM protein</fullName>
    </submittedName>
</protein>